<reference evidence="5 6" key="1">
    <citation type="submission" date="2024-01" db="EMBL/GenBank/DDBJ databases">
        <authorList>
            <person name="Alioto T."/>
            <person name="Alioto T."/>
            <person name="Gomez Garrido J."/>
        </authorList>
    </citation>
    <scope>NUCLEOTIDE SEQUENCE [LARGE SCALE GENOMIC DNA]</scope>
</reference>
<comment type="caution">
    <text evidence="5">The sequence shown here is derived from an EMBL/GenBank/DDBJ whole genome shotgun (WGS) entry which is preliminary data.</text>
</comment>
<keyword evidence="3" id="KW-0732">Signal</keyword>
<dbReference type="EMBL" id="CAWUFR010000751">
    <property type="protein sequence ID" value="CAK6980909.1"/>
    <property type="molecule type" value="Genomic_DNA"/>
</dbReference>
<gene>
    <name evidence="5" type="ORF">FSCOSCO3_A029116</name>
</gene>
<proteinExistence type="predicted"/>
<evidence type="ECO:0000256" key="3">
    <source>
        <dbReference type="SAM" id="SignalP"/>
    </source>
</evidence>
<name>A0AAV1QBW1_SCOSC</name>
<dbReference type="Pfam" id="PF00993">
    <property type="entry name" value="MHC_II_alpha"/>
    <property type="match status" value="1"/>
</dbReference>
<accession>A0AAV1QBW1</accession>
<dbReference type="GO" id="GO:0006955">
    <property type="term" value="P:immune response"/>
    <property type="evidence" value="ECO:0007669"/>
    <property type="project" value="InterPro"/>
</dbReference>
<keyword evidence="6" id="KW-1185">Reference proteome</keyword>
<dbReference type="GO" id="GO:0019882">
    <property type="term" value="P:antigen processing and presentation"/>
    <property type="evidence" value="ECO:0007669"/>
    <property type="project" value="InterPro"/>
</dbReference>
<dbReference type="Proteomes" id="UP001314229">
    <property type="component" value="Unassembled WGS sequence"/>
</dbReference>
<keyword evidence="2" id="KW-1133">Transmembrane helix</keyword>
<organism evidence="5 6">
    <name type="scientific">Scomber scombrus</name>
    <name type="common">Atlantic mackerel</name>
    <name type="synonym">Scomber vernalis</name>
    <dbReference type="NCBI Taxonomy" id="13677"/>
    <lineage>
        <taxon>Eukaryota</taxon>
        <taxon>Metazoa</taxon>
        <taxon>Chordata</taxon>
        <taxon>Craniata</taxon>
        <taxon>Vertebrata</taxon>
        <taxon>Euteleostomi</taxon>
        <taxon>Actinopterygii</taxon>
        <taxon>Neopterygii</taxon>
        <taxon>Teleostei</taxon>
        <taxon>Neoteleostei</taxon>
        <taxon>Acanthomorphata</taxon>
        <taxon>Pelagiaria</taxon>
        <taxon>Scombriformes</taxon>
        <taxon>Scombridae</taxon>
        <taxon>Scomber</taxon>
    </lineage>
</organism>
<dbReference type="GO" id="GO:0042613">
    <property type="term" value="C:MHC class II protein complex"/>
    <property type="evidence" value="ECO:0007669"/>
    <property type="project" value="InterPro"/>
</dbReference>
<dbReference type="InterPro" id="IPR001003">
    <property type="entry name" value="MHC_II_a_N"/>
</dbReference>
<dbReference type="InterPro" id="IPR011162">
    <property type="entry name" value="MHC_I/II-like_Ag-recog"/>
</dbReference>
<evidence type="ECO:0000259" key="4">
    <source>
        <dbReference type="Pfam" id="PF00993"/>
    </source>
</evidence>
<feature type="transmembrane region" description="Helical" evidence="2">
    <location>
        <begin position="125"/>
        <end position="148"/>
    </location>
</feature>
<evidence type="ECO:0000256" key="2">
    <source>
        <dbReference type="SAM" id="Phobius"/>
    </source>
</evidence>
<keyword evidence="2" id="KW-0812">Transmembrane</keyword>
<protein>
    <submittedName>
        <fullName evidence="5">RLA class II histocompatibility antigen, DP alpha-1 chain-like isoform X2</fullName>
    </submittedName>
</protein>
<sequence length="171" mass="19157">MFFSAHTNTNWGHMDFSLVLLASGLVSTVHAAHYEGIMFYGCFESCDCQVQFQWDGDQVMFADFKSGRTVWTAPLMSELEKPMSEGFYILAQDSKLRLCKHYLSKATQIDKNPTEEKALPVKPDASGPVVCLSVGVICLTAGIIIFIISANDSLRHRLCESWQTAFHRVPE</sequence>
<feature type="chain" id="PRO_5043438351" evidence="3">
    <location>
        <begin position="32"/>
        <end position="171"/>
    </location>
</feature>
<evidence type="ECO:0000256" key="1">
    <source>
        <dbReference type="ARBA" id="ARBA00023180"/>
    </source>
</evidence>
<feature type="domain" description="MHC class II alpha chain N-terminal" evidence="4">
    <location>
        <begin position="39"/>
        <end position="79"/>
    </location>
</feature>
<dbReference type="SUPFAM" id="SSF54452">
    <property type="entry name" value="MHC antigen-recognition domain"/>
    <property type="match status" value="1"/>
</dbReference>
<keyword evidence="2" id="KW-0472">Membrane</keyword>
<evidence type="ECO:0000313" key="5">
    <source>
        <dbReference type="EMBL" id="CAK6980909.1"/>
    </source>
</evidence>
<evidence type="ECO:0000313" key="6">
    <source>
        <dbReference type="Proteomes" id="UP001314229"/>
    </source>
</evidence>
<dbReference type="AlphaFoldDB" id="A0AAV1QBW1"/>
<feature type="signal peptide" evidence="3">
    <location>
        <begin position="1"/>
        <end position="31"/>
    </location>
</feature>
<keyword evidence="1" id="KW-0325">Glycoprotein</keyword>